<evidence type="ECO:0000313" key="2">
    <source>
        <dbReference type="EMBL" id="GAM66015.1"/>
    </source>
</evidence>
<dbReference type="AlphaFoldDB" id="A0A0B8NTY5"/>
<keyword evidence="4" id="KW-1185">Reference proteome</keyword>
<dbReference type="Proteomes" id="UP000031671">
    <property type="component" value="Unassembled WGS sequence"/>
</dbReference>
<dbReference type="EMBL" id="BBRZ01000005">
    <property type="protein sequence ID" value="GAM54623.1"/>
    <property type="molecule type" value="Genomic_DNA"/>
</dbReference>
<evidence type="ECO:0000313" key="3">
    <source>
        <dbReference type="Proteomes" id="UP000031670"/>
    </source>
</evidence>
<evidence type="ECO:0000313" key="1">
    <source>
        <dbReference type="EMBL" id="GAM54623.1"/>
    </source>
</evidence>
<dbReference type="RefSeq" id="WP_261834970.1">
    <property type="nucleotide sequence ID" value="NZ_AP024881.1"/>
</dbReference>
<dbReference type="Proteomes" id="UP000031670">
    <property type="component" value="Unassembled WGS sequence"/>
</dbReference>
<evidence type="ECO:0008006" key="5">
    <source>
        <dbReference type="Google" id="ProtNLM"/>
    </source>
</evidence>
<evidence type="ECO:0000313" key="4">
    <source>
        <dbReference type="Proteomes" id="UP000031671"/>
    </source>
</evidence>
<proteinExistence type="predicted"/>
<name>A0A0B8NTY5_9VIBR</name>
<reference evidence="2 3" key="2">
    <citation type="submission" date="2015-01" db="EMBL/GenBank/DDBJ databases">
        <title>Vibrio sp. C5 JCM 19232 whole genome shotgun sequence.</title>
        <authorList>
            <person name="Sawabe T."/>
            <person name="Meirelles P."/>
            <person name="Feng G."/>
            <person name="Sayaka M."/>
            <person name="Hattori M."/>
            <person name="Ohkuma M."/>
        </authorList>
    </citation>
    <scope>NUCLEOTIDE SEQUENCE [LARGE SCALE GENOMIC DNA]</scope>
    <source>
        <strain evidence="2 3">JCM19232</strain>
    </source>
</reference>
<dbReference type="InterPro" id="IPR009912">
    <property type="entry name" value="DUF1451"/>
</dbReference>
<reference evidence="3 4" key="3">
    <citation type="submission" date="2015-01" db="EMBL/GenBank/DDBJ databases">
        <authorList>
            <consortium name="NBRP consortium"/>
            <person name="Sawabe T."/>
            <person name="Meirelles P."/>
            <person name="Feng G."/>
            <person name="Sayaka M."/>
            <person name="Hattori M."/>
            <person name="Ohkuma M."/>
        </authorList>
    </citation>
    <scope>NUCLEOTIDE SEQUENCE [LARGE SCALE GENOMIC DNA]</scope>
    <source>
        <strain evidence="4">JCM 19231</strain>
        <strain evidence="1">JCM19231</strain>
        <strain evidence="2 3">JCM19232</strain>
    </source>
</reference>
<reference evidence="1 4" key="1">
    <citation type="submission" date="2015-01" db="EMBL/GenBank/DDBJ databases">
        <title>Vibrio sp. C1 JCM 19231 whole genome shotgun sequence.</title>
        <authorList>
            <person name="Sawabe T."/>
            <person name="Meirelles P."/>
            <person name="Feng G."/>
            <person name="Sayaka M."/>
            <person name="Hattori M."/>
            <person name="Ohkuma M."/>
        </authorList>
    </citation>
    <scope>NUCLEOTIDE SEQUENCE [LARGE SCALE GENOMIC DNA]</scope>
    <source>
        <strain evidence="4">JCM 19231</strain>
        <strain evidence="1">JCM19231</strain>
    </source>
</reference>
<dbReference type="Pfam" id="PF07295">
    <property type="entry name" value="DUF1451"/>
    <property type="match status" value="1"/>
</dbReference>
<protein>
    <recommendedName>
        <fullName evidence="5">Alpha helical protein</fullName>
    </recommendedName>
</protein>
<dbReference type="NCBIfam" id="NF008261">
    <property type="entry name" value="PRK11032.1"/>
    <property type="match status" value="1"/>
</dbReference>
<dbReference type="EMBL" id="BBSA01000029">
    <property type="protein sequence ID" value="GAM66015.1"/>
    <property type="molecule type" value="Genomic_DNA"/>
</dbReference>
<accession>A0A0B8NTY5</accession>
<sequence length="156" mass="17695">MPKRQSGYEELLSDVVETLKHSPDEINKVIATSEEVVQAANDMTKDEMALVSAYVKSDLQEFANSYEENKSGPFYTMISNTVWQSLLDITDRTKVEWVEFFQDLEHQGVYKSGEIIGLGNLVCEKCGHKTQYTHATEIPICSNCGHDEFTRQPLKP</sequence>
<accession>A0A0B8PGB9</accession>
<organism evidence="1 4">
    <name type="scientific">Vibrio ishigakensis</name>
    <dbReference type="NCBI Taxonomy" id="1481914"/>
    <lineage>
        <taxon>Bacteria</taxon>
        <taxon>Pseudomonadati</taxon>
        <taxon>Pseudomonadota</taxon>
        <taxon>Gammaproteobacteria</taxon>
        <taxon>Vibrionales</taxon>
        <taxon>Vibrionaceae</taxon>
        <taxon>Vibrio</taxon>
    </lineage>
</organism>
<comment type="caution">
    <text evidence="1">The sequence shown here is derived from an EMBL/GenBank/DDBJ whole genome shotgun (WGS) entry which is preliminary data.</text>
</comment>
<gene>
    <name evidence="1" type="ORF">JCM19231_5587</name>
    <name evidence="2" type="ORF">JCM19232_3064</name>
</gene>